<evidence type="ECO:0000256" key="5">
    <source>
        <dbReference type="ARBA" id="ARBA00022763"/>
    </source>
</evidence>
<feature type="domain" description="ABC transporter" evidence="14">
    <location>
        <begin position="454"/>
        <end position="755"/>
    </location>
</feature>
<organism evidence="15 16">
    <name type="scientific">Hymenobacter cellulosivorans</name>
    <dbReference type="NCBI Taxonomy" id="2932249"/>
    <lineage>
        <taxon>Bacteria</taxon>
        <taxon>Pseudomonadati</taxon>
        <taxon>Bacteroidota</taxon>
        <taxon>Cytophagia</taxon>
        <taxon>Cytophagales</taxon>
        <taxon>Hymenobacteraceae</taxon>
        <taxon>Hymenobacter</taxon>
    </lineage>
</organism>
<keyword evidence="3" id="KW-0677">Repeat</keyword>
<dbReference type="Gene3D" id="3.40.50.300">
    <property type="entry name" value="P-loop containing nucleotide triphosphate hydrolases"/>
    <property type="match status" value="2"/>
</dbReference>
<evidence type="ECO:0000313" key="15">
    <source>
        <dbReference type="EMBL" id="UOQ51609.1"/>
    </source>
</evidence>
<protein>
    <recommendedName>
        <fullName evidence="12">UvrABC system protein A</fullName>
    </recommendedName>
    <alternativeName>
        <fullName evidence="13">Excinuclease ABC subunit A</fullName>
    </alternativeName>
</protein>
<dbReference type="RefSeq" id="WP_244714814.1">
    <property type="nucleotide sequence ID" value="NZ_CP095049.1"/>
</dbReference>
<dbReference type="PANTHER" id="PTHR43152">
    <property type="entry name" value="UVRABC SYSTEM PROTEIN A"/>
    <property type="match status" value="1"/>
</dbReference>
<keyword evidence="5" id="KW-0227">DNA damage</keyword>
<sequence length="783" mass="83200">MASSPLALSPDFVSTFGCIEVRGACENNLQHVSLDIPKRRITVFTGVSGSGKSSLVFSTLAAESQRLLNETYPAFVQGFLPRYGQPHAESLTNLSATIVVDQQRLGGNSRSTVGTVTDTYALLRLVYARLGTPAAGGVSAFSFNEVQGMCPACGGLGQVTTVRPEQLTDPSKSLNEGALLFPTFSVHSPFWTIVAQSGFFDPDKKLRDYTEQEWHQLLYLPEIKVQLAGALGTGKTTYEGLVPKFRRVYLSKDANQLQAHLRPAFERMVTQGACGTCHGARLNQAALNCRIGGVNIAECANLPVSELAAFVRQLTAPALAPLLTALATRLEQLVAIGLGYLTLGRESATLSGGESQRVKMVRHLGSSLTDLTYVFDEPSIGLHPHDVPRLNALLRQLRDKGNTVLVVEHRPAVIAIADHVVDMGPQAGRGGGRIVYQGSYAGLLAADTRTSQGLRHHQPLKAVPRPPTGQLQLRNASLHNLRDVSLNLPTGVLTVVTGVAGAGKTSLLLGCLPQQHPEAIVIDQRISRGSKRSNPATYLGLLDPIRKAFAVANGVSAALFSANSKGACPNCQGLGVVYTDLAHLDPVATVCETCEGRRFTAEVLGYRLRGKTISDVLNLSMDEAGTFFTEPAVGKTLQALVDVGLQYLTLGQPLNTLSGGERQRLELAGELGKTAQVYILDEPTTGLHLHDVATLLQLLNRLVDNGSTVLVVENHLDVISSADWVVELGPGAGSAGGRVLFEGTPAALLTAADSVTARYLAQYHRTGSTAAAAPLSHPAGPND</sequence>
<dbReference type="PROSITE" id="PS50893">
    <property type="entry name" value="ABC_TRANSPORTER_2"/>
    <property type="match status" value="1"/>
</dbReference>
<dbReference type="InterPro" id="IPR003439">
    <property type="entry name" value="ABC_transporter-like_ATP-bd"/>
</dbReference>
<dbReference type="SUPFAM" id="SSF52540">
    <property type="entry name" value="P-loop containing nucleoside triphosphate hydrolases"/>
    <property type="match status" value="2"/>
</dbReference>
<keyword evidence="2" id="KW-0963">Cytoplasm</keyword>
<dbReference type="InterPro" id="IPR017871">
    <property type="entry name" value="ABC_transporter-like_CS"/>
</dbReference>
<keyword evidence="4" id="KW-0547">Nucleotide-binding</keyword>
<evidence type="ECO:0000256" key="1">
    <source>
        <dbReference type="ARBA" id="ARBA00004496"/>
    </source>
</evidence>
<keyword evidence="7" id="KW-0067">ATP-binding</keyword>
<evidence type="ECO:0000256" key="13">
    <source>
        <dbReference type="ARBA" id="ARBA00042156"/>
    </source>
</evidence>
<comment type="subcellular location">
    <subcellularLocation>
        <location evidence="1">Cytoplasm</location>
    </subcellularLocation>
</comment>
<evidence type="ECO:0000259" key="14">
    <source>
        <dbReference type="PROSITE" id="PS50893"/>
    </source>
</evidence>
<evidence type="ECO:0000256" key="3">
    <source>
        <dbReference type="ARBA" id="ARBA00022737"/>
    </source>
</evidence>
<dbReference type="Gene3D" id="1.20.1580.10">
    <property type="entry name" value="ABC transporter ATPase like domain"/>
    <property type="match status" value="2"/>
</dbReference>
<keyword evidence="10" id="KW-0234">DNA repair</keyword>
<keyword evidence="16" id="KW-1185">Reference proteome</keyword>
<dbReference type="CDD" id="cd03270">
    <property type="entry name" value="ABC_UvrA_I"/>
    <property type="match status" value="1"/>
</dbReference>
<dbReference type="Proteomes" id="UP000831785">
    <property type="component" value="Chromosome"/>
</dbReference>
<evidence type="ECO:0000256" key="2">
    <source>
        <dbReference type="ARBA" id="ARBA00022490"/>
    </source>
</evidence>
<evidence type="ECO:0000256" key="4">
    <source>
        <dbReference type="ARBA" id="ARBA00022741"/>
    </source>
</evidence>
<dbReference type="EMBL" id="CP095049">
    <property type="protein sequence ID" value="UOQ51609.1"/>
    <property type="molecule type" value="Genomic_DNA"/>
</dbReference>
<evidence type="ECO:0000256" key="9">
    <source>
        <dbReference type="ARBA" id="ARBA00023125"/>
    </source>
</evidence>
<evidence type="ECO:0000313" key="16">
    <source>
        <dbReference type="Proteomes" id="UP000831785"/>
    </source>
</evidence>
<evidence type="ECO:0000256" key="8">
    <source>
        <dbReference type="ARBA" id="ARBA00022881"/>
    </source>
</evidence>
<name>A0ABY4F4M5_9BACT</name>
<dbReference type="Gene3D" id="1.10.8.280">
    <property type="entry name" value="ABC transporter ATPase domain-like"/>
    <property type="match status" value="1"/>
</dbReference>
<dbReference type="PROSITE" id="PS00211">
    <property type="entry name" value="ABC_TRANSPORTER_1"/>
    <property type="match status" value="1"/>
</dbReference>
<proteinExistence type="inferred from homology"/>
<evidence type="ECO:0000256" key="7">
    <source>
        <dbReference type="ARBA" id="ARBA00022840"/>
    </source>
</evidence>
<keyword evidence="8" id="KW-0267">Excision nuclease</keyword>
<dbReference type="PANTHER" id="PTHR43152:SF2">
    <property type="entry name" value="DRUG RESISTANCE ABC TRANSPORTER"/>
    <property type="match status" value="1"/>
</dbReference>
<evidence type="ECO:0000256" key="11">
    <source>
        <dbReference type="ARBA" id="ARBA00038000"/>
    </source>
</evidence>
<reference evidence="15 16" key="1">
    <citation type="submission" date="2022-04" db="EMBL/GenBank/DDBJ databases">
        <title>Hymenobacter sp. isolated from the air.</title>
        <authorList>
            <person name="Won M."/>
            <person name="Lee C.-M."/>
            <person name="Woen H.-Y."/>
            <person name="Kwon S.-W."/>
        </authorList>
    </citation>
    <scope>NUCLEOTIDE SEQUENCE [LARGE SCALE GENOMIC DNA]</scope>
    <source>
        <strain evidence="16">5116 S-27</strain>
    </source>
</reference>
<keyword evidence="9" id="KW-0238">DNA-binding</keyword>
<gene>
    <name evidence="15" type="ORF">MUN80_17820</name>
</gene>
<dbReference type="InterPro" id="IPR027417">
    <property type="entry name" value="P-loop_NTPase"/>
</dbReference>
<keyword evidence="6" id="KW-0228">DNA excision</keyword>
<evidence type="ECO:0000256" key="10">
    <source>
        <dbReference type="ARBA" id="ARBA00023204"/>
    </source>
</evidence>
<evidence type="ECO:0000256" key="12">
    <source>
        <dbReference type="ARBA" id="ARBA00039316"/>
    </source>
</evidence>
<accession>A0ABY4F4M5</accession>
<dbReference type="Pfam" id="PF00005">
    <property type="entry name" value="ABC_tran"/>
    <property type="match status" value="1"/>
</dbReference>
<evidence type="ECO:0000256" key="6">
    <source>
        <dbReference type="ARBA" id="ARBA00022769"/>
    </source>
</evidence>
<comment type="similarity">
    <text evidence="11">Belongs to the ABC transporter superfamily. UvrA family.</text>
</comment>